<dbReference type="Proteomes" id="UP000198734">
    <property type="component" value="Unassembled WGS sequence"/>
</dbReference>
<evidence type="ECO:0000256" key="4">
    <source>
        <dbReference type="ARBA" id="ARBA00022519"/>
    </source>
</evidence>
<accession>A0A1I6ABG1</accession>
<keyword evidence="4" id="KW-0997">Cell inner membrane</keyword>
<evidence type="ECO:0000256" key="3">
    <source>
        <dbReference type="ARBA" id="ARBA00022475"/>
    </source>
</evidence>
<evidence type="ECO:0000256" key="5">
    <source>
        <dbReference type="ARBA" id="ARBA00022692"/>
    </source>
</evidence>
<name>A0A1I6ABG1_9BACI</name>
<dbReference type="Pfam" id="PF04290">
    <property type="entry name" value="DctQ"/>
    <property type="match status" value="1"/>
</dbReference>
<evidence type="ECO:0000256" key="2">
    <source>
        <dbReference type="ARBA" id="ARBA00022448"/>
    </source>
</evidence>
<feature type="transmembrane region" description="Helical" evidence="9">
    <location>
        <begin position="125"/>
        <end position="146"/>
    </location>
</feature>
<dbReference type="EMBL" id="FOXU01000007">
    <property type="protein sequence ID" value="SFQ66058.1"/>
    <property type="molecule type" value="Genomic_DNA"/>
</dbReference>
<protein>
    <submittedName>
        <fullName evidence="11">TRAP-type C4-dicarboxylate transport system, small permease component</fullName>
    </submittedName>
</protein>
<keyword evidence="7 9" id="KW-0472">Membrane</keyword>
<evidence type="ECO:0000256" key="8">
    <source>
        <dbReference type="ARBA" id="ARBA00038436"/>
    </source>
</evidence>
<evidence type="ECO:0000256" key="7">
    <source>
        <dbReference type="ARBA" id="ARBA00023136"/>
    </source>
</evidence>
<feature type="transmembrane region" description="Helical" evidence="9">
    <location>
        <begin position="86"/>
        <end position="105"/>
    </location>
</feature>
<comment type="subcellular location">
    <subcellularLocation>
        <location evidence="1">Cell inner membrane</location>
        <topology evidence="1">Multi-pass membrane protein</topology>
    </subcellularLocation>
</comment>
<dbReference type="STRING" id="126156.SAMN05421670_3245"/>
<dbReference type="InterPro" id="IPR007387">
    <property type="entry name" value="TRAP_DctQ"/>
</dbReference>
<dbReference type="RefSeq" id="WP_175496303.1">
    <property type="nucleotide sequence ID" value="NZ_FOXU01000007.1"/>
</dbReference>
<evidence type="ECO:0000256" key="6">
    <source>
        <dbReference type="ARBA" id="ARBA00022989"/>
    </source>
</evidence>
<dbReference type="AlphaFoldDB" id="A0A1I6ABG1"/>
<gene>
    <name evidence="11" type="ORF">SAMN05421670_3245</name>
</gene>
<feature type="transmembrane region" description="Helical" evidence="9">
    <location>
        <begin position="15"/>
        <end position="35"/>
    </location>
</feature>
<feature type="transmembrane region" description="Helical" evidence="9">
    <location>
        <begin position="47"/>
        <end position="65"/>
    </location>
</feature>
<keyword evidence="6 9" id="KW-1133">Transmembrane helix</keyword>
<proteinExistence type="inferred from homology"/>
<evidence type="ECO:0000313" key="11">
    <source>
        <dbReference type="EMBL" id="SFQ66058.1"/>
    </source>
</evidence>
<dbReference type="GO" id="GO:0015740">
    <property type="term" value="P:C4-dicarboxylate transport"/>
    <property type="evidence" value="ECO:0007669"/>
    <property type="project" value="TreeGrafter"/>
</dbReference>
<evidence type="ECO:0000259" key="10">
    <source>
        <dbReference type="Pfam" id="PF04290"/>
    </source>
</evidence>
<keyword evidence="5 9" id="KW-0812">Transmembrane</keyword>
<evidence type="ECO:0000256" key="9">
    <source>
        <dbReference type="SAM" id="Phobius"/>
    </source>
</evidence>
<organism evidence="11 12">
    <name type="scientific">Psychrobacillus psychrotolerans</name>
    <dbReference type="NCBI Taxonomy" id="126156"/>
    <lineage>
        <taxon>Bacteria</taxon>
        <taxon>Bacillati</taxon>
        <taxon>Bacillota</taxon>
        <taxon>Bacilli</taxon>
        <taxon>Bacillales</taxon>
        <taxon>Bacillaceae</taxon>
        <taxon>Psychrobacillus</taxon>
    </lineage>
</organism>
<dbReference type="GO" id="GO:0005886">
    <property type="term" value="C:plasma membrane"/>
    <property type="evidence" value="ECO:0007669"/>
    <property type="project" value="UniProtKB-SubCell"/>
</dbReference>
<sequence>MKSFAKVLNNFEKTLVTLSMFLMVILIFLQVFSRYVMGDAIGWTEEASRYLFIWLIFLSIGISFIEKKHISIDIVLDRLPLGFQKAIQQFVYLLLLVLSVFLLVQGLDLIENMRSFNQKSATLQIPMWIVYSALPVGFLFSIIRIIQASILLYTGKASNNKEEDTII</sequence>
<dbReference type="PANTHER" id="PTHR35011:SF2">
    <property type="entry name" value="2,3-DIKETO-L-GULONATE TRAP TRANSPORTER SMALL PERMEASE PROTEIN YIAM"/>
    <property type="match status" value="1"/>
</dbReference>
<reference evidence="12" key="1">
    <citation type="submission" date="2016-10" db="EMBL/GenBank/DDBJ databases">
        <authorList>
            <person name="Varghese N."/>
            <person name="Submissions S."/>
        </authorList>
    </citation>
    <scope>NUCLEOTIDE SEQUENCE [LARGE SCALE GENOMIC DNA]</scope>
    <source>
        <strain evidence="12">DSM 11706</strain>
    </source>
</reference>
<keyword evidence="12" id="KW-1185">Reference proteome</keyword>
<comment type="similarity">
    <text evidence="8">Belongs to the TRAP transporter small permease family.</text>
</comment>
<keyword evidence="3" id="KW-1003">Cell membrane</keyword>
<dbReference type="GO" id="GO:0022857">
    <property type="term" value="F:transmembrane transporter activity"/>
    <property type="evidence" value="ECO:0007669"/>
    <property type="project" value="TreeGrafter"/>
</dbReference>
<feature type="domain" description="Tripartite ATP-independent periplasmic transporters DctQ component" evidence="10">
    <location>
        <begin position="23"/>
        <end position="151"/>
    </location>
</feature>
<evidence type="ECO:0000313" key="12">
    <source>
        <dbReference type="Proteomes" id="UP000198734"/>
    </source>
</evidence>
<keyword evidence="2" id="KW-0813">Transport</keyword>
<dbReference type="InterPro" id="IPR055348">
    <property type="entry name" value="DctQ"/>
</dbReference>
<evidence type="ECO:0000256" key="1">
    <source>
        <dbReference type="ARBA" id="ARBA00004429"/>
    </source>
</evidence>
<dbReference type="PANTHER" id="PTHR35011">
    <property type="entry name" value="2,3-DIKETO-L-GULONATE TRAP TRANSPORTER SMALL PERMEASE PROTEIN YIAM"/>
    <property type="match status" value="1"/>
</dbReference>